<feature type="compositionally biased region" description="Acidic residues" evidence="3">
    <location>
        <begin position="42"/>
        <end position="60"/>
    </location>
</feature>
<dbReference type="SMART" id="SM01385">
    <property type="entry name" value="DSS1_SEM1"/>
    <property type="match status" value="1"/>
</dbReference>
<dbReference type="EMBL" id="KZ819635">
    <property type="protein sequence ID" value="PWN92350.1"/>
    <property type="molecule type" value="Genomic_DNA"/>
</dbReference>
<dbReference type="PANTHER" id="PTHR16771:SF0">
    <property type="entry name" value="26S PROTEASOME COMPLEX SUBUNIT SEM1"/>
    <property type="match status" value="1"/>
</dbReference>
<feature type="compositionally biased region" description="Low complexity" evidence="3">
    <location>
        <begin position="14"/>
        <end position="23"/>
    </location>
</feature>
<dbReference type="GO" id="GO:0006406">
    <property type="term" value="P:mRNA export from nucleus"/>
    <property type="evidence" value="ECO:0007669"/>
    <property type="project" value="UniProtKB-UniRule"/>
</dbReference>
<evidence type="ECO:0000256" key="1">
    <source>
        <dbReference type="ARBA" id="ARBA00034491"/>
    </source>
</evidence>
<dbReference type="RefSeq" id="XP_025379548.1">
    <property type="nucleotide sequence ID" value="XM_025523976.1"/>
</dbReference>
<feature type="compositionally biased region" description="Low complexity" evidence="3">
    <location>
        <begin position="94"/>
        <end position="105"/>
    </location>
</feature>
<dbReference type="STRING" id="215250.A0A316YS11"/>
<reference evidence="4 5" key="1">
    <citation type="journal article" date="2018" name="Mol. Biol. Evol.">
        <title>Broad Genomic Sampling Reveals a Smut Pathogenic Ancestry of the Fungal Clade Ustilaginomycotina.</title>
        <authorList>
            <person name="Kijpornyongpan T."/>
            <person name="Mondo S.J."/>
            <person name="Barry K."/>
            <person name="Sandor L."/>
            <person name="Lee J."/>
            <person name="Lipzen A."/>
            <person name="Pangilinan J."/>
            <person name="LaButti K."/>
            <person name="Hainaut M."/>
            <person name="Henrissat B."/>
            <person name="Grigoriev I.V."/>
            <person name="Spatafora J.W."/>
            <person name="Aime M.C."/>
        </authorList>
    </citation>
    <scope>NUCLEOTIDE SEQUENCE [LARGE SCALE GENOMIC DNA]</scope>
    <source>
        <strain evidence="4 5">MCA 4198</strain>
    </source>
</reference>
<dbReference type="InterPro" id="IPR007834">
    <property type="entry name" value="DSS1_SEM1"/>
</dbReference>
<evidence type="ECO:0000313" key="5">
    <source>
        <dbReference type="Proteomes" id="UP000245768"/>
    </source>
</evidence>
<accession>A0A316YS11</accession>
<keyword evidence="5" id="KW-1185">Reference proteome</keyword>
<evidence type="ECO:0000256" key="2">
    <source>
        <dbReference type="RuleBase" id="RU369057"/>
    </source>
</evidence>
<feature type="region of interest" description="Disordered" evidence="3">
    <location>
        <begin position="1"/>
        <end position="119"/>
    </location>
</feature>
<dbReference type="GeneID" id="37045892"/>
<organism evidence="4 5">
    <name type="scientific">Acaromyces ingoldii</name>
    <dbReference type="NCBI Taxonomy" id="215250"/>
    <lineage>
        <taxon>Eukaryota</taxon>
        <taxon>Fungi</taxon>
        <taxon>Dikarya</taxon>
        <taxon>Basidiomycota</taxon>
        <taxon>Ustilaginomycotina</taxon>
        <taxon>Exobasidiomycetes</taxon>
        <taxon>Exobasidiales</taxon>
        <taxon>Cryptobasidiaceae</taxon>
        <taxon>Acaromyces</taxon>
    </lineage>
</organism>
<proteinExistence type="inferred from homology"/>
<name>A0A316YS11_9BASI</name>
<dbReference type="Pfam" id="PF05160">
    <property type="entry name" value="DSS1_SEM1"/>
    <property type="match status" value="1"/>
</dbReference>
<dbReference type="FunCoup" id="A0A316YS11">
    <property type="interactions" value="58"/>
</dbReference>
<keyword evidence="2" id="KW-0539">Nucleus</keyword>
<feature type="compositionally biased region" description="Acidic residues" evidence="3">
    <location>
        <begin position="110"/>
        <end position="119"/>
    </location>
</feature>
<dbReference type="GO" id="GO:0008541">
    <property type="term" value="C:proteasome regulatory particle, lid subcomplex"/>
    <property type="evidence" value="ECO:0007669"/>
    <property type="project" value="UniProtKB-UniRule"/>
</dbReference>
<feature type="compositionally biased region" description="Polar residues" evidence="3">
    <location>
        <begin position="24"/>
        <end position="35"/>
    </location>
</feature>
<keyword evidence="2" id="KW-0647">Proteasome</keyword>
<protein>
    <recommendedName>
        <fullName evidence="2">26S proteasome complex subunit SEM1</fullName>
    </recommendedName>
</protein>
<dbReference type="AlphaFoldDB" id="A0A316YS11"/>
<dbReference type="GO" id="GO:0005634">
    <property type="term" value="C:nucleus"/>
    <property type="evidence" value="ECO:0007669"/>
    <property type="project" value="UniProtKB-SubCell"/>
</dbReference>
<comment type="subcellular location">
    <subcellularLocation>
        <location evidence="2">Nucleus</location>
    </subcellularLocation>
</comment>
<gene>
    <name evidence="4" type="ORF">FA10DRAFT_285223</name>
</gene>
<dbReference type="GO" id="GO:0043248">
    <property type="term" value="P:proteasome assembly"/>
    <property type="evidence" value="ECO:0007669"/>
    <property type="project" value="UniProtKB-UniRule"/>
</dbReference>
<evidence type="ECO:0000256" key="3">
    <source>
        <dbReference type="SAM" id="MobiDB-lite"/>
    </source>
</evidence>
<dbReference type="PANTHER" id="PTHR16771">
    <property type="entry name" value="26 PROTEASOME COMPLEX SUBUNIT DSS1"/>
    <property type="match status" value="1"/>
</dbReference>
<sequence length="141" mass="14215">MSGNAPKKADQGPSSSAAGGASAQPNSKGASNSNEVPHLGVLDEDDEFEEFEVQDWDDSETSLAHLSSNTTGGASGLSISGERNSAGGVGASGAPGSAAGGSSADHLWEDNWDDDDVEDDFSKALRAELDKQTSGTAPMAT</sequence>
<comment type="similarity">
    <text evidence="1 2">Belongs to the DSS1/SEM1 family.</text>
</comment>
<evidence type="ECO:0000313" key="4">
    <source>
        <dbReference type="EMBL" id="PWN92350.1"/>
    </source>
</evidence>
<dbReference type="InParanoid" id="A0A316YS11"/>
<feature type="compositionally biased region" description="Polar residues" evidence="3">
    <location>
        <begin position="61"/>
        <end position="83"/>
    </location>
</feature>
<dbReference type="GO" id="GO:0000724">
    <property type="term" value="P:double-strand break repair via homologous recombination"/>
    <property type="evidence" value="ECO:0007669"/>
    <property type="project" value="TreeGrafter"/>
</dbReference>
<comment type="function">
    <text evidence="2">Component of the 26S proteasome, a multiprotein complex involved in the ATP-dependent degradation of ubiquitinated proteins.</text>
</comment>
<dbReference type="Proteomes" id="UP000245768">
    <property type="component" value="Unassembled WGS sequence"/>
</dbReference>